<dbReference type="PANTHER" id="PTHR11177:SF359">
    <property type="entry name" value="CHITINASE 10-RELATED"/>
    <property type="match status" value="1"/>
</dbReference>
<evidence type="ECO:0000256" key="6">
    <source>
        <dbReference type="ARBA" id="ARBA00022801"/>
    </source>
</evidence>
<dbReference type="GO" id="GO:0008061">
    <property type="term" value="F:chitin binding"/>
    <property type="evidence" value="ECO:0007669"/>
    <property type="project" value="UniProtKB-KW"/>
</dbReference>
<reference evidence="16" key="2">
    <citation type="submission" date="2023-05" db="EMBL/GenBank/DDBJ databases">
        <authorList>
            <person name="Fouks B."/>
        </authorList>
    </citation>
    <scope>NUCLEOTIDE SEQUENCE</scope>
    <source>
        <strain evidence="16">Stay&amp;Tobe</strain>
        <tissue evidence="16">Testes</tissue>
    </source>
</reference>
<keyword evidence="4" id="KW-0147">Chitin-binding</keyword>
<keyword evidence="8" id="KW-1015">Disulfide bond</keyword>
<comment type="caution">
    <text evidence="16">The sequence shown here is derived from an EMBL/GenBank/DDBJ whole genome shotgun (WGS) entry which is preliminary data.</text>
</comment>
<accession>A0AAD8EB35</accession>
<reference evidence="16" key="1">
    <citation type="journal article" date="2023" name="IScience">
        <title>Live-bearing cockroach genome reveals convergent evolutionary mechanisms linked to viviparity in insects and beyond.</title>
        <authorList>
            <person name="Fouks B."/>
            <person name="Harrison M.C."/>
            <person name="Mikhailova A.A."/>
            <person name="Marchal E."/>
            <person name="English S."/>
            <person name="Carruthers M."/>
            <person name="Jennings E.C."/>
            <person name="Chiamaka E.L."/>
            <person name="Frigard R.A."/>
            <person name="Pippel M."/>
            <person name="Attardo G.M."/>
            <person name="Benoit J.B."/>
            <person name="Bornberg-Bauer E."/>
            <person name="Tobe S.S."/>
        </authorList>
    </citation>
    <scope>NUCLEOTIDE SEQUENCE</scope>
    <source>
        <strain evidence="16">Stay&amp;Tobe</strain>
    </source>
</reference>
<feature type="domain" description="GH18" evidence="15">
    <location>
        <begin position="363"/>
        <end position="727"/>
    </location>
</feature>
<evidence type="ECO:0000256" key="1">
    <source>
        <dbReference type="ARBA" id="ARBA00000822"/>
    </source>
</evidence>
<dbReference type="InterPro" id="IPR011583">
    <property type="entry name" value="Chitinase_II/V-like_cat"/>
</dbReference>
<evidence type="ECO:0000256" key="3">
    <source>
        <dbReference type="ARBA" id="ARBA00012729"/>
    </source>
</evidence>
<dbReference type="EC" id="3.2.1.14" evidence="3"/>
<dbReference type="PROSITE" id="PS50940">
    <property type="entry name" value="CHIT_BIND_II"/>
    <property type="match status" value="1"/>
</dbReference>
<comment type="catalytic activity">
    <reaction evidence="1">
        <text>Random endo-hydrolysis of N-acetyl-beta-D-glucosaminide (1-&gt;4)-beta-linkages in chitin and chitodextrins.</text>
        <dbReference type="EC" id="3.2.1.14"/>
    </reaction>
</comment>
<evidence type="ECO:0000256" key="12">
    <source>
        <dbReference type="RuleBase" id="RU000489"/>
    </source>
</evidence>
<dbReference type="SUPFAM" id="SSF57625">
    <property type="entry name" value="Invertebrate chitin-binding proteins"/>
    <property type="match status" value="1"/>
</dbReference>
<dbReference type="FunFam" id="3.10.50.10:FF:000004">
    <property type="entry name" value="Chitinase 5"/>
    <property type="match status" value="2"/>
</dbReference>
<feature type="domain" description="GH18" evidence="15">
    <location>
        <begin position="1"/>
        <end position="214"/>
    </location>
</feature>
<dbReference type="InterPro" id="IPR001579">
    <property type="entry name" value="Glyco_hydro_18_chit_AS"/>
</dbReference>
<evidence type="ECO:0000256" key="8">
    <source>
        <dbReference type="ARBA" id="ARBA00023157"/>
    </source>
</evidence>
<comment type="similarity">
    <text evidence="2">Belongs to the glycosyl hydrolase 18 family. Chitinase class II subfamily.</text>
</comment>
<dbReference type="InterPro" id="IPR036508">
    <property type="entry name" value="Chitin-bd_dom_sf"/>
</dbReference>
<dbReference type="SUPFAM" id="SSF54556">
    <property type="entry name" value="Chitinase insertion domain"/>
    <property type="match status" value="2"/>
</dbReference>
<evidence type="ECO:0000259" key="15">
    <source>
        <dbReference type="PROSITE" id="PS51910"/>
    </source>
</evidence>
<dbReference type="SUPFAM" id="SSF51445">
    <property type="entry name" value="(Trans)glycosidases"/>
    <property type="match status" value="2"/>
</dbReference>
<evidence type="ECO:0000256" key="13">
    <source>
        <dbReference type="SAM" id="MobiDB-lite"/>
    </source>
</evidence>
<dbReference type="FunFam" id="3.20.20.80:FF:000007">
    <property type="entry name" value="Acidic mammalian chitinase"/>
    <property type="match status" value="1"/>
</dbReference>
<dbReference type="InterPro" id="IPR002557">
    <property type="entry name" value="Chitin-bd_dom"/>
</dbReference>
<evidence type="ECO:0000256" key="5">
    <source>
        <dbReference type="ARBA" id="ARBA00022729"/>
    </source>
</evidence>
<dbReference type="PANTHER" id="PTHR11177">
    <property type="entry name" value="CHITINASE"/>
    <property type="match status" value="1"/>
</dbReference>
<keyword evidence="9" id="KW-0119">Carbohydrate metabolism</keyword>
<evidence type="ECO:0000256" key="9">
    <source>
        <dbReference type="ARBA" id="ARBA00023277"/>
    </source>
</evidence>
<dbReference type="EMBL" id="JASPKZ010007582">
    <property type="protein sequence ID" value="KAJ9583496.1"/>
    <property type="molecule type" value="Genomic_DNA"/>
</dbReference>
<feature type="domain" description="Chitin-binding type-2" evidence="14">
    <location>
        <begin position="253"/>
        <end position="305"/>
    </location>
</feature>
<name>A0AAD8EB35_DIPPU</name>
<dbReference type="GO" id="GO:0006032">
    <property type="term" value="P:chitin catabolic process"/>
    <property type="evidence" value="ECO:0007669"/>
    <property type="project" value="UniProtKB-KW"/>
</dbReference>
<dbReference type="GO" id="GO:0005576">
    <property type="term" value="C:extracellular region"/>
    <property type="evidence" value="ECO:0007669"/>
    <property type="project" value="InterPro"/>
</dbReference>
<dbReference type="Gene3D" id="2.170.140.10">
    <property type="entry name" value="Chitin binding domain"/>
    <property type="match status" value="1"/>
</dbReference>
<dbReference type="Pfam" id="PF00704">
    <property type="entry name" value="Glyco_hydro_18"/>
    <property type="match status" value="2"/>
</dbReference>
<evidence type="ECO:0000313" key="17">
    <source>
        <dbReference type="Proteomes" id="UP001233999"/>
    </source>
</evidence>
<feature type="region of interest" description="Disordered" evidence="13">
    <location>
        <begin position="305"/>
        <end position="357"/>
    </location>
</feature>
<evidence type="ECO:0000256" key="11">
    <source>
        <dbReference type="ARBA" id="ARBA00023326"/>
    </source>
</evidence>
<feature type="non-terminal residue" evidence="16">
    <location>
        <position position="1"/>
    </location>
</feature>
<organism evidence="16 17">
    <name type="scientific">Diploptera punctata</name>
    <name type="common">Pacific beetle cockroach</name>
    <dbReference type="NCBI Taxonomy" id="6984"/>
    <lineage>
        <taxon>Eukaryota</taxon>
        <taxon>Metazoa</taxon>
        <taxon>Ecdysozoa</taxon>
        <taxon>Arthropoda</taxon>
        <taxon>Hexapoda</taxon>
        <taxon>Insecta</taxon>
        <taxon>Pterygota</taxon>
        <taxon>Neoptera</taxon>
        <taxon>Polyneoptera</taxon>
        <taxon>Dictyoptera</taxon>
        <taxon>Blattodea</taxon>
        <taxon>Blaberoidea</taxon>
        <taxon>Blaberidae</taxon>
        <taxon>Diplopterinae</taxon>
        <taxon>Diploptera</taxon>
    </lineage>
</organism>
<dbReference type="PROSITE" id="PS01095">
    <property type="entry name" value="GH18_1"/>
    <property type="match status" value="1"/>
</dbReference>
<keyword evidence="6 12" id="KW-0378">Hydrolase</keyword>
<dbReference type="SMART" id="SM00494">
    <property type="entry name" value="ChtBD2"/>
    <property type="match status" value="1"/>
</dbReference>
<protein>
    <recommendedName>
        <fullName evidence="3">chitinase</fullName>
        <ecNumber evidence="3">3.2.1.14</ecNumber>
    </recommendedName>
</protein>
<dbReference type="InterPro" id="IPR029070">
    <property type="entry name" value="Chitinase_insertion_sf"/>
</dbReference>
<dbReference type="Proteomes" id="UP001233999">
    <property type="component" value="Unassembled WGS sequence"/>
</dbReference>
<sequence length="735" mass="82864">SSVRWCGVTKLVSARELRSYDVATLSEHMDWISVMTYDYHGQWDKITGHVAPMYPHPDDVDVTFNANFTINYWLKKGADPKKIIMGMPMYGQSFSLADNNDHGLNAATYGGGEAGDSTRARGFLSYYEICTNIKKRGWKVIKDPKGRMGPYAYLRDQWVSFDDTAMIRYKSNFIRRMGLGGGMIWALDLDDFTNTCSCEPYPLLRTINRVLRGYPRPGPNCDINADSSMEQDEADNNRVQYPAWGVADSPATDPTCGGRIFTSHPSDCHKYYLCQFGVLMEQMCPAGLYWNKDHCDWPDKTSCRMGETDNEANKPTFTPPTTITTSRPAATHPPAPPMPDTTTKPSTSGTDATRPPSLPDTGYKVVCYFTNWAWYRQGIGKYVPEDIDWTLCTHINYGFAVLDGNTLTIKPHDSWADIDNITEFKSKGIKVLIAIGGWNDSLGDKYSQLVNNPASRANFVRTIIEFIEKYGFDGLDFDWEYPKCWQVDCKAGPDSDKEGFAALIEELSMAFKPKGLLLSSAVSPSKIVIDVGYDVPKLSRYFDWISVMTYDFHGHWDKQTGHVAPLYYYPGDTYDYFNANFSINYWIEKGADRKKIIMGMPLYGQSFSLADAKENGLNSKSYGPGQAGEFTRAGGFLAYYEICHAVKTQGYTPIRDPEGRIGPYAYKGNQWVSYDDVSDIRRKSQFIKRMDLGGGMIWALDLDDFRNRCGCGKHPLLKTINHELRGLRSSTSDCT</sequence>
<dbReference type="CDD" id="cd02872">
    <property type="entry name" value="GH18_chitolectin_chitotriosidase"/>
    <property type="match status" value="1"/>
</dbReference>
<feature type="compositionally biased region" description="Low complexity" evidence="13">
    <location>
        <begin position="315"/>
        <end position="330"/>
    </location>
</feature>
<dbReference type="Gene3D" id="3.20.20.80">
    <property type="entry name" value="Glycosidases"/>
    <property type="match status" value="2"/>
</dbReference>
<dbReference type="GO" id="GO:0000272">
    <property type="term" value="P:polysaccharide catabolic process"/>
    <property type="evidence" value="ECO:0007669"/>
    <property type="project" value="UniProtKB-KW"/>
</dbReference>
<evidence type="ECO:0000256" key="2">
    <source>
        <dbReference type="ARBA" id="ARBA00009121"/>
    </source>
</evidence>
<proteinExistence type="inferred from homology"/>
<evidence type="ECO:0000256" key="10">
    <source>
        <dbReference type="ARBA" id="ARBA00023295"/>
    </source>
</evidence>
<dbReference type="Gene3D" id="3.10.50.10">
    <property type="match status" value="2"/>
</dbReference>
<keyword evidence="5" id="KW-0732">Signal</keyword>
<evidence type="ECO:0000256" key="7">
    <source>
        <dbReference type="ARBA" id="ARBA00023024"/>
    </source>
</evidence>
<evidence type="ECO:0000256" key="4">
    <source>
        <dbReference type="ARBA" id="ARBA00022669"/>
    </source>
</evidence>
<dbReference type="InterPro" id="IPR001223">
    <property type="entry name" value="Glyco_hydro18_cat"/>
</dbReference>
<dbReference type="SMART" id="SM00636">
    <property type="entry name" value="Glyco_18"/>
    <property type="match status" value="2"/>
</dbReference>
<gene>
    <name evidence="16" type="ORF">L9F63_022159</name>
</gene>
<dbReference type="AlphaFoldDB" id="A0AAD8EB35"/>
<keyword evidence="7" id="KW-0146">Chitin degradation</keyword>
<keyword evidence="11" id="KW-0624">Polysaccharide degradation</keyword>
<dbReference type="GO" id="GO:0008843">
    <property type="term" value="F:endochitinase activity"/>
    <property type="evidence" value="ECO:0007669"/>
    <property type="project" value="UniProtKB-EC"/>
</dbReference>
<dbReference type="PROSITE" id="PS51910">
    <property type="entry name" value="GH18_2"/>
    <property type="match status" value="2"/>
</dbReference>
<keyword evidence="17" id="KW-1185">Reference proteome</keyword>
<keyword evidence="10 12" id="KW-0326">Glycosidase</keyword>
<evidence type="ECO:0000313" key="16">
    <source>
        <dbReference type="EMBL" id="KAJ9583496.1"/>
    </source>
</evidence>
<dbReference type="InterPro" id="IPR017853">
    <property type="entry name" value="GH"/>
</dbReference>
<dbReference type="InterPro" id="IPR050314">
    <property type="entry name" value="Glycosyl_Hydrlase_18"/>
</dbReference>
<dbReference type="Pfam" id="PF01607">
    <property type="entry name" value="CBM_14"/>
    <property type="match status" value="1"/>
</dbReference>
<evidence type="ECO:0000259" key="14">
    <source>
        <dbReference type="PROSITE" id="PS50940"/>
    </source>
</evidence>